<name>A0AAD8BT88_BIOPF</name>
<protein>
    <submittedName>
        <fullName evidence="1">Uncharacterized protein</fullName>
    </submittedName>
</protein>
<dbReference type="Proteomes" id="UP001233172">
    <property type="component" value="Unassembled WGS sequence"/>
</dbReference>
<proteinExistence type="predicted"/>
<sequence length="231" mass="26023">MVSQMKEVVDSLVKEQLPVDSLVKKLRGQDYGCTNSGDGDAGDLSAVCVYVVGKSCGCDFQDEKRDNDCCDDLNEMYQIEGKETNEETEDCYVPEAFVPVVPGICTSTIIIDIGIDECQSNHSKSELSRGRHFPLKPEETYLLDVRLLSEDDCGALDFVCNVAACEPAAPLRGVCREGLLRQRVRSTAMLKKTVLDTISLCVKRPRHRRNNSLVNWRKRKRHWRKTMRMAS</sequence>
<reference evidence="1" key="2">
    <citation type="submission" date="2023-04" db="EMBL/GenBank/DDBJ databases">
        <authorList>
            <person name="Bu L."/>
            <person name="Lu L."/>
            <person name="Laidemitt M.R."/>
            <person name="Zhang S.M."/>
            <person name="Mutuku M."/>
            <person name="Mkoji G."/>
            <person name="Steinauer M."/>
            <person name="Loker E.S."/>
        </authorList>
    </citation>
    <scope>NUCLEOTIDE SEQUENCE</scope>
    <source>
        <strain evidence="1">KasaAsao</strain>
        <tissue evidence="1">Whole Snail</tissue>
    </source>
</reference>
<accession>A0AAD8BT88</accession>
<comment type="caution">
    <text evidence="1">The sequence shown here is derived from an EMBL/GenBank/DDBJ whole genome shotgun (WGS) entry which is preliminary data.</text>
</comment>
<evidence type="ECO:0000313" key="1">
    <source>
        <dbReference type="EMBL" id="KAK0060389.1"/>
    </source>
</evidence>
<dbReference type="EMBL" id="JASAOG010000036">
    <property type="protein sequence ID" value="KAK0060389.1"/>
    <property type="molecule type" value="Genomic_DNA"/>
</dbReference>
<keyword evidence="2" id="KW-1185">Reference proteome</keyword>
<organism evidence="1 2">
    <name type="scientific">Biomphalaria pfeifferi</name>
    <name type="common">Bloodfluke planorb</name>
    <name type="synonym">Freshwater snail</name>
    <dbReference type="NCBI Taxonomy" id="112525"/>
    <lineage>
        <taxon>Eukaryota</taxon>
        <taxon>Metazoa</taxon>
        <taxon>Spiralia</taxon>
        <taxon>Lophotrochozoa</taxon>
        <taxon>Mollusca</taxon>
        <taxon>Gastropoda</taxon>
        <taxon>Heterobranchia</taxon>
        <taxon>Euthyneura</taxon>
        <taxon>Panpulmonata</taxon>
        <taxon>Hygrophila</taxon>
        <taxon>Lymnaeoidea</taxon>
        <taxon>Planorbidae</taxon>
        <taxon>Biomphalaria</taxon>
    </lineage>
</organism>
<dbReference type="AlphaFoldDB" id="A0AAD8BT88"/>
<evidence type="ECO:0000313" key="2">
    <source>
        <dbReference type="Proteomes" id="UP001233172"/>
    </source>
</evidence>
<reference evidence="1" key="1">
    <citation type="journal article" date="2023" name="PLoS Negl. Trop. Dis.">
        <title>A genome sequence for Biomphalaria pfeifferi, the major vector snail for the human-infecting parasite Schistosoma mansoni.</title>
        <authorList>
            <person name="Bu L."/>
            <person name="Lu L."/>
            <person name="Laidemitt M.R."/>
            <person name="Zhang S.M."/>
            <person name="Mutuku M."/>
            <person name="Mkoji G."/>
            <person name="Steinauer M."/>
            <person name="Loker E.S."/>
        </authorList>
    </citation>
    <scope>NUCLEOTIDE SEQUENCE</scope>
    <source>
        <strain evidence="1">KasaAsao</strain>
    </source>
</reference>
<gene>
    <name evidence="1" type="ORF">Bpfe_010223</name>
</gene>